<protein>
    <recommendedName>
        <fullName evidence="9">TRAP transporter small permease protein</fullName>
    </recommendedName>
</protein>
<name>A0A3L7JKX5_9HYPH</name>
<dbReference type="PANTHER" id="PTHR35011:SF10">
    <property type="entry name" value="TRAP TRANSPORTER SMALL PERMEASE PROTEIN"/>
    <property type="match status" value="1"/>
</dbReference>
<keyword evidence="5 9" id="KW-0812">Transmembrane</keyword>
<dbReference type="PANTHER" id="PTHR35011">
    <property type="entry name" value="2,3-DIKETO-L-GULONATE TRAP TRANSPORTER SMALL PERMEASE PROTEIN YIAM"/>
    <property type="match status" value="1"/>
</dbReference>
<evidence type="ECO:0000256" key="3">
    <source>
        <dbReference type="ARBA" id="ARBA00022475"/>
    </source>
</evidence>
<dbReference type="InterPro" id="IPR055348">
    <property type="entry name" value="DctQ"/>
</dbReference>
<evidence type="ECO:0000313" key="12">
    <source>
        <dbReference type="Proteomes" id="UP000281094"/>
    </source>
</evidence>
<comment type="subcellular location">
    <subcellularLocation>
        <location evidence="1 9">Cell inner membrane</location>
        <topology evidence="1 9">Multi-pass membrane protein</topology>
    </subcellularLocation>
</comment>
<evidence type="ECO:0000313" key="11">
    <source>
        <dbReference type="EMBL" id="RLQ89172.1"/>
    </source>
</evidence>
<evidence type="ECO:0000256" key="5">
    <source>
        <dbReference type="ARBA" id="ARBA00022692"/>
    </source>
</evidence>
<evidence type="ECO:0000256" key="1">
    <source>
        <dbReference type="ARBA" id="ARBA00004429"/>
    </source>
</evidence>
<dbReference type="GO" id="GO:0005886">
    <property type="term" value="C:plasma membrane"/>
    <property type="evidence" value="ECO:0007669"/>
    <property type="project" value="UniProtKB-SubCell"/>
</dbReference>
<feature type="transmembrane region" description="Helical" evidence="9">
    <location>
        <begin position="12"/>
        <end position="34"/>
    </location>
</feature>
<sequence length="174" mass="18595">MRQALDRLYNFSGALAAASLCLICILVCIQVFFNLLTRTGLFGINLTVPSYADFAGYLLAAASFLALAYTLTRGGHIRVTLLTGLMGRRTSLAFEILALAFCAACAAAASWYVALLAHESWEFGDVSSGIVVIPLFIPQLAVLGGLVIFTIALVDLLARTVRTGRTVIEDNSSE</sequence>
<evidence type="ECO:0000256" key="8">
    <source>
        <dbReference type="ARBA" id="ARBA00038436"/>
    </source>
</evidence>
<gene>
    <name evidence="11" type="ORF">D8780_13905</name>
</gene>
<keyword evidence="6 9" id="KW-1133">Transmembrane helix</keyword>
<keyword evidence="12" id="KW-1185">Reference proteome</keyword>
<feature type="transmembrane region" description="Helical" evidence="9">
    <location>
        <begin position="135"/>
        <end position="158"/>
    </location>
</feature>
<dbReference type="Proteomes" id="UP000281094">
    <property type="component" value="Unassembled WGS sequence"/>
</dbReference>
<keyword evidence="3" id="KW-1003">Cell membrane</keyword>
<evidence type="ECO:0000256" key="2">
    <source>
        <dbReference type="ARBA" id="ARBA00022448"/>
    </source>
</evidence>
<dbReference type="Pfam" id="PF04290">
    <property type="entry name" value="DctQ"/>
    <property type="match status" value="1"/>
</dbReference>
<dbReference type="GO" id="GO:0022857">
    <property type="term" value="F:transmembrane transporter activity"/>
    <property type="evidence" value="ECO:0007669"/>
    <property type="project" value="UniProtKB-UniRule"/>
</dbReference>
<dbReference type="InterPro" id="IPR007387">
    <property type="entry name" value="TRAP_DctQ"/>
</dbReference>
<dbReference type="EMBL" id="RCWN01000001">
    <property type="protein sequence ID" value="RLQ89172.1"/>
    <property type="molecule type" value="Genomic_DNA"/>
</dbReference>
<evidence type="ECO:0000259" key="10">
    <source>
        <dbReference type="Pfam" id="PF04290"/>
    </source>
</evidence>
<evidence type="ECO:0000256" key="4">
    <source>
        <dbReference type="ARBA" id="ARBA00022519"/>
    </source>
</evidence>
<evidence type="ECO:0000256" key="7">
    <source>
        <dbReference type="ARBA" id="ARBA00023136"/>
    </source>
</evidence>
<accession>A0A3L7JKX5</accession>
<keyword evidence="7 9" id="KW-0472">Membrane</keyword>
<keyword evidence="4 9" id="KW-0997">Cell inner membrane</keyword>
<proteinExistence type="inferred from homology"/>
<dbReference type="AlphaFoldDB" id="A0A3L7JKX5"/>
<comment type="similarity">
    <text evidence="8 9">Belongs to the TRAP transporter small permease family.</text>
</comment>
<feature type="transmembrane region" description="Helical" evidence="9">
    <location>
        <begin position="92"/>
        <end position="115"/>
    </location>
</feature>
<reference evidence="11 12" key="1">
    <citation type="submission" date="2018-10" db="EMBL/GenBank/DDBJ databases">
        <title>Notoacmeibacter sp. M2BS9Y-3-1, whole genome shotgun sequence.</title>
        <authorList>
            <person name="Tuo L."/>
        </authorList>
    </citation>
    <scope>NUCLEOTIDE SEQUENCE [LARGE SCALE GENOMIC DNA]</scope>
    <source>
        <strain evidence="11 12">M2BS9Y-3-1</strain>
    </source>
</reference>
<evidence type="ECO:0000256" key="6">
    <source>
        <dbReference type="ARBA" id="ARBA00022989"/>
    </source>
</evidence>
<dbReference type="RefSeq" id="WP_121646139.1">
    <property type="nucleotide sequence ID" value="NZ_RCWN01000001.1"/>
</dbReference>
<evidence type="ECO:0000256" key="9">
    <source>
        <dbReference type="RuleBase" id="RU369079"/>
    </source>
</evidence>
<organism evidence="11 12">
    <name type="scientific">Notoacmeibacter ruber</name>
    <dbReference type="NCBI Taxonomy" id="2670375"/>
    <lineage>
        <taxon>Bacteria</taxon>
        <taxon>Pseudomonadati</taxon>
        <taxon>Pseudomonadota</taxon>
        <taxon>Alphaproteobacteria</taxon>
        <taxon>Hyphomicrobiales</taxon>
        <taxon>Notoacmeibacteraceae</taxon>
        <taxon>Notoacmeibacter</taxon>
    </lineage>
</organism>
<comment type="function">
    <text evidence="9">Part of the tripartite ATP-independent periplasmic (TRAP) transport system.</text>
</comment>
<keyword evidence="2 9" id="KW-0813">Transport</keyword>
<feature type="domain" description="Tripartite ATP-independent periplasmic transporters DctQ component" evidence="10">
    <location>
        <begin position="28"/>
        <end position="162"/>
    </location>
</feature>
<comment type="subunit">
    <text evidence="9">The complex comprises the extracytoplasmic solute receptor protein and the two transmembrane proteins.</text>
</comment>
<dbReference type="GO" id="GO:0015740">
    <property type="term" value="P:C4-dicarboxylate transport"/>
    <property type="evidence" value="ECO:0007669"/>
    <property type="project" value="TreeGrafter"/>
</dbReference>
<feature type="transmembrane region" description="Helical" evidence="9">
    <location>
        <begin position="54"/>
        <end position="71"/>
    </location>
</feature>
<comment type="caution">
    <text evidence="11">The sequence shown here is derived from an EMBL/GenBank/DDBJ whole genome shotgun (WGS) entry which is preliminary data.</text>
</comment>